<name>A0A8J3B4P3_9ACTN</name>
<dbReference type="Proteomes" id="UP000649739">
    <property type="component" value="Unassembled WGS sequence"/>
</dbReference>
<keyword evidence="3" id="KW-1185">Reference proteome</keyword>
<evidence type="ECO:0000313" key="2">
    <source>
        <dbReference type="EMBL" id="GGJ80837.1"/>
    </source>
</evidence>
<protein>
    <submittedName>
        <fullName evidence="2">Uncharacterized protein</fullName>
    </submittedName>
</protein>
<keyword evidence="1" id="KW-0472">Membrane</keyword>
<comment type="caution">
    <text evidence="2">The sequence shown here is derived from an EMBL/GenBank/DDBJ whole genome shotgun (WGS) entry which is preliminary data.</text>
</comment>
<proteinExistence type="predicted"/>
<dbReference type="AlphaFoldDB" id="A0A8J3B4P3"/>
<reference evidence="2" key="1">
    <citation type="journal article" date="2014" name="Int. J. Syst. Evol. Microbiol.">
        <title>Complete genome sequence of Corynebacterium casei LMG S-19264T (=DSM 44701T), isolated from a smear-ripened cheese.</title>
        <authorList>
            <consortium name="US DOE Joint Genome Institute (JGI-PGF)"/>
            <person name="Walter F."/>
            <person name="Albersmeier A."/>
            <person name="Kalinowski J."/>
            <person name="Ruckert C."/>
        </authorList>
    </citation>
    <scope>NUCLEOTIDE SEQUENCE</scope>
    <source>
        <strain evidence="2">JCM 3090</strain>
    </source>
</reference>
<keyword evidence="1" id="KW-0812">Transmembrane</keyword>
<sequence>MRAVWRVAVAVVRYELALWRNLWRWARRRPPLLPAGAHGFGYAAGVAPTLRAFVIISAVELPIVHFVVPWSGARLALDVLGVYGLVWMVGLLATTRQEPHLVGPAGIRVRYGMTGRLAIPAADIASITARTRTLPPGTVLVEDEPDGGRAAHLAVVGQTNVDVVLRGPRVLPLRRAAGRPLTAVRFYADDPAALVARARELLADRPAA</sequence>
<evidence type="ECO:0000256" key="1">
    <source>
        <dbReference type="SAM" id="Phobius"/>
    </source>
</evidence>
<reference evidence="2" key="2">
    <citation type="submission" date="2020-09" db="EMBL/GenBank/DDBJ databases">
        <authorList>
            <person name="Sun Q."/>
            <person name="Ohkuma M."/>
        </authorList>
    </citation>
    <scope>NUCLEOTIDE SEQUENCE</scope>
    <source>
        <strain evidence="2">JCM 3090</strain>
    </source>
</reference>
<gene>
    <name evidence="2" type="ORF">GCM10010123_08410</name>
</gene>
<keyword evidence="1" id="KW-1133">Transmembrane helix</keyword>
<dbReference type="EMBL" id="BMQB01000001">
    <property type="protein sequence ID" value="GGJ80837.1"/>
    <property type="molecule type" value="Genomic_DNA"/>
</dbReference>
<accession>A0A8J3B4P3</accession>
<feature type="transmembrane region" description="Helical" evidence="1">
    <location>
        <begin position="75"/>
        <end position="93"/>
    </location>
</feature>
<evidence type="ECO:0000313" key="3">
    <source>
        <dbReference type="Proteomes" id="UP000649739"/>
    </source>
</evidence>
<organism evidence="2 3">
    <name type="scientific">Pilimelia anulata</name>
    <dbReference type="NCBI Taxonomy" id="53371"/>
    <lineage>
        <taxon>Bacteria</taxon>
        <taxon>Bacillati</taxon>
        <taxon>Actinomycetota</taxon>
        <taxon>Actinomycetes</taxon>
        <taxon>Micromonosporales</taxon>
        <taxon>Micromonosporaceae</taxon>
        <taxon>Pilimelia</taxon>
    </lineage>
</organism>